<dbReference type="GO" id="GO:0160150">
    <property type="term" value="F:tRNA pseudouridine(13) synthase activity"/>
    <property type="evidence" value="ECO:0007669"/>
    <property type="project" value="UniProtKB-EC"/>
</dbReference>
<dbReference type="EC" id="5.4.99.27" evidence="4"/>
<dbReference type="GO" id="GO:0003723">
    <property type="term" value="F:RNA binding"/>
    <property type="evidence" value="ECO:0007669"/>
    <property type="project" value="InterPro"/>
</dbReference>
<dbReference type="PANTHER" id="PTHR47811:SF1">
    <property type="entry name" value="TRNA PSEUDOURIDINE SYNTHASE D"/>
    <property type="match status" value="1"/>
</dbReference>
<comment type="similarity">
    <text evidence="1 4">Belongs to the pseudouridine synthase TruD family.</text>
</comment>
<dbReference type="InterPro" id="IPR011760">
    <property type="entry name" value="PsdUridine_synth_TruD_insert"/>
</dbReference>
<reference evidence="6 7" key="1">
    <citation type="submission" date="2012-06" db="EMBL/GenBank/DDBJ databases">
        <title>Complete sequence of Sulfurospirillum barnesii SES-3.</title>
        <authorList>
            <consortium name="US DOE Joint Genome Institute"/>
            <person name="Lucas S."/>
            <person name="Han J."/>
            <person name="Lapidus A."/>
            <person name="Cheng J.-F."/>
            <person name="Goodwin L."/>
            <person name="Pitluck S."/>
            <person name="Peters L."/>
            <person name="Ovchinnikova G."/>
            <person name="Lu M."/>
            <person name="Detter J.C."/>
            <person name="Han C."/>
            <person name="Tapia R."/>
            <person name="Land M."/>
            <person name="Hauser L."/>
            <person name="Kyrpides N."/>
            <person name="Ivanova N."/>
            <person name="Pagani I."/>
            <person name="Stolz J."/>
            <person name="Arkin A."/>
            <person name="Dehal P."/>
            <person name="Oremland R."/>
            <person name="Saltikov C."/>
            <person name="Basu P."/>
            <person name="Hollibaugh J."/>
            <person name="Newman D."/>
            <person name="Stolyar S."/>
            <person name="Hazen T."/>
            <person name="Woyke T."/>
        </authorList>
    </citation>
    <scope>NUCLEOTIDE SEQUENCE [LARGE SCALE GENOMIC DNA]</scope>
    <source>
        <strain evidence="7">ATCC 700032 / DSM 10660 / SES-3</strain>
    </source>
</reference>
<accession>I3XWQ5</accession>
<keyword evidence="7" id="KW-1185">Reference proteome</keyword>
<dbReference type="HAMAP" id="MF_01082">
    <property type="entry name" value="TruD"/>
    <property type="match status" value="1"/>
</dbReference>
<dbReference type="InterPro" id="IPR001656">
    <property type="entry name" value="PsdUridine_synth_TruD"/>
</dbReference>
<evidence type="ECO:0000313" key="7">
    <source>
        <dbReference type="Proteomes" id="UP000006176"/>
    </source>
</evidence>
<dbReference type="RefSeq" id="WP_014769258.1">
    <property type="nucleotide sequence ID" value="NC_018002.1"/>
</dbReference>
<evidence type="ECO:0000313" key="6">
    <source>
        <dbReference type="EMBL" id="AFL68379.1"/>
    </source>
</evidence>
<dbReference type="SUPFAM" id="SSF55120">
    <property type="entry name" value="Pseudouridine synthase"/>
    <property type="match status" value="1"/>
</dbReference>
<keyword evidence="2 4" id="KW-0819">tRNA processing</keyword>
<dbReference type="Proteomes" id="UP000006176">
    <property type="component" value="Chromosome"/>
</dbReference>
<dbReference type="EMBL" id="CP003333">
    <property type="protein sequence ID" value="AFL68379.1"/>
    <property type="molecule type" value="Genomic_DNA"/>
</dbReference>
<evidence type="ECO:0000256" key="2">
    <source>
        <dbReference type="ARBA" id="ARBA00022694"/>
    </source>
</evidence>
<dbReference type="PATRIC" id="fig|760154.4.peg.1085"/>
<organism evidence="6 7">
    <name type="scientific">Sulfurospirillum barnesii (strain ATCC 700032 / DSM 10660 / SES-3)</name>
    <dbReference type="NCBI Taxonomy" id="760154"/>
    <lineage>
        <taxon>Bacteria</taxon>
        <taxon>Pseudomonadati</taxon>
        <taxon>Campylobacterota</taxon>
        <taxon>Epsilonproteobacteria</taxon>
        <taxon>Campylobacterales</taxon>
        <taxon>Sulfurospirillaceae</taxon>
        <taxon>Sulfurospirillum</taxon>
    </lineage>
</organism>
<dbReference type="PANTHER" id="PTHR47811">
    <property type="entry name" value="TRNA PSEUDOURIDINE SYNTHASE D"/>
    <property type="match status" value="1"/>
</dbReference>
<evidence type="ECO:0000256" key="4">
    <source>
        <dbReference type="HAMAP-Rule" id="MF_01082"/>
    </source>
</evidence>
<keyword evidence="3 4" id="KW-0413">Isomerase</keyword>
<comment type="catalytic activity">
    <reaction evidence="4">
        <text>uridine(13) in tRNA = pseudouridine(13) in tRNA</text>
        <dbReference type="Rhea" id="RHEA:42540"/>
        <dbReference type="Rhea" id="RHEA-COMP:10105"/>
        <dbReference type="Rhea" id="RHEA-COMP:10106"/>
        <dbReference type="ChEBI" id="CHEBI:65314"/>
        <dbReference type="ChEBI" id="CHEBI:65315"/>
        <dbReference type="EC" id="5.4.99.27"/>
    </reaction>
</comment>
<evidence type="ECO:0000256" key="3">
    <source>
        <dbReference type="ARBA" id="ARBA00023235"/>
    </source>
</evidence>
<dbReference type="GO" id="GO:0005829">
    <property type="term" value="C:cytosol"/>
    <property type="evidence" value="ECO:0007669"/>
    <property type="project" value="TreeGrafter"/>
</dbReference>
<evidence type="ECO:0000256" key="1">
    <source>
        <dbReference type="ARBA" id="ARBA00007953"/>
    </source>
</evidence>
<dbReference type="InterPro" id="IPR042214">
    <property type="entry name" value="TruD_catalytic"/>
</dbReference>
<dbReference type="InterPro" id="IPR020103">
    <property type="entry name" value="PsdUridine_synth_cat_dom_sf"/>
</dbReference>
<gene>
    <name evidence="4" type="primary">truD</name>
    <name evidence="6" type="ordered locus">Sulba_1082</name>
</gene>
<protein>
    <recommendedName>
        <fullName evidence="4">tRNA pseudouridine synthase D</fullName>
        <ecNumber evidence="4">5.4.99.27</ecNumber>
    </recommendedName>
    <alternativeName>
        <fullName evidence="4">tRNA pseudouridine(13) synthase</fullName>
    </alternativeName>
    <alternativeName>
        <fullName evidence="4">tRNA pseudouridylate synthase D</fullName>
    </alternativeName>
    <alternativeName>
        <fullName evidence="4">tRNA-uridine isomerase D</fullName>
    </alternativeName>
</protein>
<feature type="active site" description="Nucleophile" evidence="4">
    <location>
        <position position="76"/>
    </location>
</feature>
<dbReference type="OrthoDB" id="1550679at2"/>
<dbReference type="HOGENOM" id="CLU_005281_4_0_7"/>
<dbReference type="Gene3D" id="3.30.2350.20">
    <property type="entry name" value="TruD, catalytic domain"/>
    <property type="match status" value="1"/>
</dbReference>
<dbReference type="NCBIfam" id="NF002154">
    <property type="entry name" value="PRK00984.1-3"/>
    <property type="match status" value="1"/>
</dbReference>
<evidence type="ECO:0000259" key="5">
    <source>
        <dbReference type="PROSITE" id="PS50984"/>
    </source>
</evidence>
<dbReference type="PROSITE" id="PS50984">
    <property type="entry name" value="TRUD"/>
    <property type="match status" value="1"/>
</dbReference>
<comment type="function">
    <text evidence="4">Responsible for synthesis of pseudouridine from uracil-13 in transfer RNAs.</text>
</comment>
<proteinExistence type="inferred from homology"/>
<dbReference type="KEGG" id="sba:Sulba_1082"/>
<dbReference type="NCBIfam" id="TIGR00094">
    <property type="entry name" value="tRNA_TruD_broad"/>
    <property type="match status" value="1"/>
</dbReference>
<dbReference type="AlphaFoldDB" id="I3XWQ5"/>
<name>I3XWQ5_SULBS</name>
<dbReference type="GO" id="GO:0031119">
    <property type="term" value="P:tRNA pseudouridine synthesis"/>
    <property type="evidence" value="ECO:0007669"/>
    <property type="project" value="UniProtKB-UniRule"/>
</dbReference>
<feature type="domain" description="TRUD" evidence="5">
    <location>
        <begin position="151"/>
        <end position="332"/>
    </location>
</feature>
<dbReference type="Pfam" id="PF01142">
    <property type="entry name" value="TruD"/>
    <property type="match status" value="2"/>
</dbReference>
<dbReference type="CDD" id="cd02575">
    <property type="entry name" value="PseudoU_synth_EcTruD"/>
    <property type="match status" value="1"/>
</dbReference>
<dbReference type="STRING" id="760154.Sulba_1082"/>
<dbReference type="InterPro" id="IPR050170">
    <property type="entry name" value="TruD_pseudoU_synthase"/>
</dbReference>
<sequence>MIRQFFLTHSPINATFTKNSSDFVVSEIPLYPFSGEGEHLVLHVRKKDMTTWDMLQYLSEVTGCKVRDFGYAGLKDKEGMTTQYVSLHKSFEPKLANFSHEKIKILDTTYHNNKIRTGHLKGNRFFVRLKKVSHIDAKKLQDGLKKIAKEGFPNFFGYQRFGIDGDNYLKGKAILEGSRKERNPKMKEFFINAYQSYLFNNWLSKRIEISRLIEEFNVSDGVRSTNLPKEMVENLKKQPQFFKMMHGDVLHHYPAGKAFVCENVDEELPRFLERGISIAGWLLGGKNIRAEHEAGVIEQEMFKECEPFLDKLNGSRRFAWSFAEEVEGVYKEEEAWFEMHFSLPKGSYATVIIEELTKQFKDL</sequence>
<dbReference type="eggNOG" id="COG0585">
    <property type="taxonomic scope" value="Bacteria"/>
</dbReference>